<dbReference type="Pfam" id="PF00873">
    <property type="entry name" value="ACR_tran"/>
    <property type="match status" value="1"/>
</dbReference>
<evidence type="ECO:0000256" key="1">
    <source>
        <dbReference type="ARBA" id="ARBA00004651"/>
    </source>
</evidence>
<dbReference type="InterPro" id="IPR027463">
    <property type="entry name" value="AcrB_DN_DC_subdom"/>
</dbReference>
<dbReference type="NCBIfam" id="TIGR00914">
    <property type="entry name" value="2A0601"/>
    <property type="match status" value="1"/>
</dbReference>
<dbReference type="AlphaFoldDB" id="A0A4Y1YN11"/>
<reference evidence="9 10" key="1">
    <citation type="submission" date="2019-06" db="EMBL/GenBank/DDBJ databases">
        <title>Nitrosomonas stercoris KYUHI-S whole genome shotgun sequence.</title>
        <authorList>
            <person name="Nakagawa T."/>
            <person name="Tsuchiya Y."/>
            <person name="Takahashi R."/>
        </authorList>
    </citation>
    <scope>NUCLEOTIDE SEQUENCE [LARGE SCALE GENOMIC DNA]</scope>
    <source>
        <strain evidence="9 10">KYUHI-S</strain>
    </source>
</reference>
<evidence type="ECO:0000256" key="8">
    <source>
        <dbReference type="SAM" id="Phobius"/>
    </source>
</evidence>
<feature type="transmembrane region" description="Helical" evidence="8">
    <location>
        <begin position="904"/>
        <end position="924"/>
    </location>
</feature>
<keyword evidence="6 8" id="KW-1133">Transmembrane helix</keyword>
<feature type="transmembrane region" description="Helical" evidence="8">
    <location>
        <begin position="454"/>
        <end position="471"/>
    </location>
</feature>
<dbReference type="PRINTS" id="PR00702">
    <property type="entry name" value="ACRIFLAVINRP"/>
</dbReference>
<feature type="transmembrane region" description="Helical" evidence="8">
    <location>
        <begin position="371"/>
        <end position="391"/>
    </location>
</feature>
<feature type="transmembrane region" description="Helical" evidence="8">
    <location>
        <begin position="397"/>
        <end position="421"/>
    </location>
</feature>
<dbReference type="PANTHER" id="PTHR32063:SF12">
    <property type="entry name" value="CATION EFFLUX SYSTEM PROTEIN"/>
    <property type="match status" value="1"/>
</dbReference>
<protein>
    <submittedName>
        <fullName evidence="9">Cobalt-zinc-cadmium resistance protein CzcA</fullName>
    </submittedName>
</protein>
<dbReference type="GO" id="GO:0008324">
    <property type="term" value="F:monoatomic cation transmembrane transporter activity"/>
    <property type="evidence" value="ECO:0007669"/>
    <property type="project" value="InterPro"/>
</dbReference>
<feature type="transmembrane region" description="Helical" evidence="8">
    <location>
        <begin position="878"/>
        <end position="897"/>
    </location>
</feature>
<accession>A0A4Y1YN11</accession>
<evidence type="ECO:0000256" key="7">
    <source>
        <dbReference type="ARBA" id="ARBA00023136"/>
    </source>
</evidence>
<comment type="subcellular location">
    <subcellularLocation>
        <location evidence="1">Cell membrane</location>
        <topology evidence="1">Multi-pass membrane protein</topology>
    </subcellularLocation>
</comment>
<feature type="transmembrane region" description="Helical" evidence="8">
    <location>
        <begin position="930"/>
        <end position="951"/>
    </location>
</feature>
<evidence type="ECO:0000256" key="2">
    <source>
        <dbReference type="ARBA" id="ARBA00010942"/>
    </source>
</evidence>
<dbReference type="GO" id="GO:0005886">
    <property type="term" value="C:plasma membrane"/>
    <property type="evidence" value="ECO:0007669"/>
    <property type="project" value="UniProtKB-SubCell"/>
</dbReference>
<feature type="transmembrane region" description="Helical" evidence="8">
    <location>
        <begin position="483"/>
        <end position="509"/>
    </location>
</feature>
<evidence type="ECO:0000313" key="10">
    <source>
        <dbReference type="Proteomes" id="UP000316473"/>
    </source>
</evidence>
<gene>
    <name evidence="9" type="ORF">Nstercoris_01784</name>
</gene>
<keyword evidence="4" id="KW-1003">Cell membrane</keyword>
<dbReference type="Proteomes" id="UP000316473">
    <property type="component" value="Chromosome"/>
</dbReference>
<dbReference type="InterPro" id="IPR004763">
    <property type="entry name" value="CusA-like"/>
</dbReference>
<dbReference type="SUPFAM" id="SSF82693">
    <property type="entry name" value="Multidrug efflux transporter AcrB pore domain, PN1, PN2, PC1 and PC2 subdomains"/>
    <property type="match status" value="3"/>
</dbReference>
<feature type="transmembrane region" description="Helical" evidence="8">
    <location>
        <begin position="345"/>
        <end position="364"/>
    </location>
</feature>
<proteinExistence type="inferred from homology"/>
<dbReference type="Gene3D" id="3.30.2090.10">
    <property type="entry name" value="Multidrug efflux transporter AcrB TolC docking domain, DN and DC subdomains"/>
    <property type="match status" value="2"/>
</dbReference>
<dbReference type="Gene3D" id="3.30.70.1440">
    <property type="entry name" value="Multidrug efflux transporter AcrB pore domain"/>
    <property type="match status" value="1"/>
</dbReference>
<keyword evidence="5 8" id="KW-0812">Transmembrane</keyword>
<organism evidence="9 10">
    <name type="scientific">Nitrosomonas stercoris</name>
    <dbReference type="NCBI Taxonomy" id="1444684"/>
    <lineage>
        <taxon>Bacteria</taxon>
        <taxon>Pseudomonadati</taxon>
        <taxon>Pseudomonadota</taxon>
        <taxon>Betaproteobacteria</taxon>
        <taxon>Nitrosomonadales</taxon>
        <taxon>Nitrosomonadaceae</taxon>
        <taxon>Nitrosomonas</taxon>
    </lineage>
</organism>
<dbReference type="PANTHER" id="PTHR32063">
    <property type="match status" value="1"/>
</dbReference>
<feature type="transmembrane region" description="Helical" evidence="8">
    <location>
        <begin position="1007"/>
        <end position="1030"/>
    </location>
</feature>
<dbReference type="InterPro" id="IPR001036">
    <property type="entry name" value="Acrflvin-R"/>
</dbReference>
<keyword evidence="7 8" id="KW-0472">Membrane</keyword>
<dbReference type="EMBL" id="AP019755">
    <property type="protein sequence ID" value="BBL35516.1"/>
    <property type="molecule type" value="Genomic_DNA"/>
</dbReference>
<feature type="transmembrane region" description="Helical" evidence="8">
    <location>
        <begin position="972"/>
        <end position="995"/>
    </location>
</feature>
<dbReference type="SUPFAM" id="SSF82866">
    <property type="entry name" value="Multidrug efflux transporter AcrB transmembrane domain"/>
    <property type="match status" value="2"/>
</dbReference>
<feature type="transmembrane region" description="Helical" evidence="8">
    <location>
        <begin position="542"/>
        <end position="561"/>
    </location>
</feature>
<keyword evidence="3" id="KW-0813">Transport</keyword>
<sequence>MLRQLIIFSIKQRLFVLVMVTALLIVGIRAFIELPIEAFPDVQDVQVEVITQVAGQAPEEVERSVTIPIEREMSGIPQLTQVRSLSITGLSVVTMTFADGTEDRLARAQVLEKLQTAALPEGITPELAPLTTAVGEIYRYVVDAPADLPLYEVRAIQDWVIRPQLRRVAGVADVISFGGAVKKIQVRVDPNALYKYQLTLDQVSQALSENNANTGGGIMQRGSEGLVLRAIGLFRTLEDVAATVIVAHDGKAITVGDVAQVQIGEQTPSGIVSLAQRDADGTMVNDDSIIAGVVVMLKGSDPGKIIQTLKQRIDELNSDPNLPPGVQIKPIYERTQLVNHTTATVGKNLLFGALLVIAVLIVFLRDWRTSLIVASIIPLTLLFAFIMMNARGVSANLISLGAIDFGIIIDSAVVLVEALMVQLMLQKGPVSGHDAGKWRTGILRKTTTSLGKPILFSKAIIILAFVPIFTFERAEGKIFSPVAFTLSFALIGAIILTLTLVPALLSYLLQRGTIHEPHLVWMERLQANYRRLLDWVETRPRLVLGITLSALVGALSLLPLIGTEFLPKLDEGNIWLTVELPPSIHLEQSREIERAIRMKLTTYPEVKTIVSQIGRTDDGTEPKGANSMEILIDLIPRHQWRFASKEALVADMSHELKVIPGLPTNFSQVIQDNVEEALSGVKGEIAIKLLGPDLNILEDKAEQIVSLLNRIPGAADVAAIRAGGQTEVTVTPDRQKLARYGMRIADINHLFQTAFGGNNVTNFYEGERFFNINVRLAMDHRNTVSDIASLRVAIPDKPGAFLTLGELAKIEVRQGASRIAREAGSRVVSVRANLRGRDQGSFVREAQQKVAEQIHLLPGYQITWGGQFENQQRAMQRLLIIVPASLLGIFVLLFWAFKSVRAALIILLIAPLTLIGGFIGLALAGLHLSISAAVGFIAVSGIAVQNGVIMVEEIVNLSRQGKIFSEAIREGAILRLRPILMTALMAGLGLLPAALSHDIGSEIQRPFAVVIVGGIISATFFTLMLLPLLFNRLVRFKSANT</sequence>
<evidence type="ECO:0000256" key="5">
    <source>
        <dbReference type="ARBA" id="ARBA00022692"/>
    </source>
</evidence>
<dbReference type="KEGG" id="nst:Nstercoris_01784"/>
<evidence type="ECO:0000313" key="9">
    <source>
        <dbReference type="EMBL" id="BBL35516.1"/>
    </source>
</evidence>
<dbReference type="Gene3D" id="1.20.1640.10">
    <property type="entry name" value="Multidrug efflux transporter AcrB transmembrane domain"/>
    <property type="match status" value="2"/>
</dbReference>
<evidence type="ECO:0000256" key="6">
    <source>
        <dbReference type="ARBA" id="ARBA00022989"/>
    </source>
</evidence>
<dbReference type="Gene3D" id="3.30.70.1430">
    <property type="entry name" value="Multidrug efflux transporter AcrB pore domain"/>
    <property type="match status" value="2"/>
</dbReference>
<name>A0A4Y1YN11_9PROT</name>
<keyword evidence="10" id="KW-1185">Reference proteome</keyword>
<comment type="similarity">
    <text evidence="2">Belongs to the resistance-nodulation-cell division (RND) (TC 2.A.6) family.</text>
</comment>
<dbReference type="Gene3D" id="3.30.70.1320">
    <property type="entry name" value="Multidrug efflux transporter AcrB pore domain like"/>
    <property type="match status" value="1"/>
</dbReference>
<evidence type="ECO:0000256" key="3">
    <source>
        <dbReference type="ARBA" id="ARBA00022448"/>
    </source>
</evidence>
<dbReference type="GO" id="GO:0042910">
    <property type="term" value="F:xenobiotic transmembrane transporter activity"/>
    <property type="evidence" value="ECO:0007669"/>
    <property type="project" value="TreeGrafter"/>
</dbReference>
<evidence type="ECO:0000256" key="4">
    <source>
        <dbReference type="ARBA" id="ARBA00022475"/>
    </source>
</evidence>
<dbReference type="SUPFAM" id="SSF82714">
    <property type="entry name" value="Multidrug efflux transporter AcrB TolC docking domain, DN and DC subdomains"/>
    <property type="match status" value="2"/>
</dbReference>